<dbReference type="SMART" id="SM00471">
    <property type="entry name" value="HDc"/>
    <property type="match status" value="1"/>
</dbReference>
<dbReference type="Gene3D" id="1.10.3210.10">
    <property type="entry name" value="Hypothetical protein af1432"/>
    <property type="match status" value="1"/>
</dbReference>
<dbReference type="GO" id="GO:0016793">
    <property type="term" value="F:triphosphoric monoester hydrolase activity"/>
    <property type="evidence" value="ECO:0007669"/>
    <property type="project" value="InterPro"/>
</dbReference>
<protein>
    <recommendedName>
        <fullName evidence="2">Deoxyguanosinetriphosphate triphosphohydrolase-like protein</fullName>
    </recommendedName>
</protein>
<name>A0A2H0LRI1_9BACT</name>
<evidence type="ECO:0000313" key="4">
    <source>
        <dbReference type="EMBL" id="PIQ86274.1"/>
    </source>
</evidence>
<dbReference type="Pfam" id="PF13286">
    <property type="entry name" value="HD_assoc"/>
    <property type="match status" value="1"/>
</dbReference>
<gene>
    <name evidence="4" type="ORF">COV74_05260</name>
</gene>
<dbReference type="InterPro" id="IPR051094">
    <property type="entry name" value="Diverse_Catalytic_Enzymes"/>
</dbReference>
<dbReference type="InterPro" id="IPR003607">
    <property type="entry name" value="HD/PDEase_dom"/>
</dbReference>
<dbReference type="PANTHER" id="PTHR35795">
    <property type="entry name" value="SLR1885 PROTEIN"/>
    <property type="match status" value="1"/>
</dbReference>
<dbReference type="FunFam" id="1.10.3210.10:FF:000024">
    <property type="entry name" value="Deoxyguanosinetriphosphate triphosphohydrolase-like protein"/>
    <property type="match status" value="1"/>
</dbReference>
<dbReference type="CDD" id="cd00077">
    <property type="entry name" value="HDc"/>
    <property type="match status" value="1"/>
</dbReference>
<dbReference type="Pfam" id="PF01966">
    <property type="entry name" value="HD"/>
    <property type="match status" value="1"/>
</dbReference>
<evidence type="ECO:0000256" key="1">
    <source>
        <dbReference type="ARBA" id="ARBA00022801"/>
    </source>
</evidence>
<dbReference type="SUPFAM" id="SSF109604">
    <property type="entry name" value="HD-domain/PDEase-like"/>
    <property type="match status" value="1"/>
</dbReference>
<comment type="caution">
    <text evidence="4">The sequence shown here is derived from an EMBL/GenBank/DDBJ whole genome shotgun (WGS) entry which is preliminary data.</text>
</comment>
<sequence length="373" mass="44212">MTLITRANIEERERQWLRPAALRSGESQGRRYTEKEHDYRTAFQRDRDRIIHSTAFRRLEYKTQVFVNHEGDHYRTRLTHTLETNQIARTIGRVLRLNEDLIECIALAHDLGHGPFGHAGQDALQVLMKQYGGFEHNQQCLRIVELLEDNYSTFPGLNLTAEVRDGLRKHQKKAVPSLEAQVVDLADEIAYDSHDLDDGLRAGYFHEKDLDNLKLWKKNKDYLRRHKVNIQETHGRKAAIRLIINQQVNDLLKMTERQLARFKNVKPSVVRAKAEEMVRFSPQMKRDKAELKRFLHRELYHHYRVVRMTDKGKRFIENIFRAYLKEPMQLPPGIRLRLKTDPLERVICDYVAGMTDRFALDEYKRLFEPYERV</sequence>
<dbReference type="InterPro" id="IPR006674">
    <property type="entry name" value="HD_domain"/>
</dbReference>
<proteinExistence type="inferred from homology"/>
<dbReference type="NCBIfam" id="TIGR01353">
    <property type="entry name" value="dGTP_triPase"/>
    <property type="match status" value="1"/>
</dbReference>
<evidence type="ECO:0000313" key="5">
    <source>
        <dbReference type="Proteomes" id="UP000230859"/>
    </source>
</evidence>
<evidence type="ECO:0000256" key="2">
    <source>
        <dbReference type="HAMAP-Rule" id="MF_01212"/>
    </source>
</evidence>
<dbReference type="HAMAP" id="MF_01212">
    <property type="entry name" value="dGTPase_type2"/>
    <property type="match status" value="1"/>
</dbReference>
<dbReference type="InterPro" id="IPR023023">
    <property type="entry name" value="dNTPase_2"/>
</dbReference>
<keyword evidence="1 2" id="KW-0378">Hydrolase</keyword>
<organism evidence="4 5">
    <name type="scientific">Candidatus Abzuiibacterium crystallinum</name>
    <dbReference type="NCBI Taxonomy" id="1974748"/>
    <lineage>
        <taxon>Bacteria</taxon>
        <taxon>Pseudomonadati</taxon>
        <taxon>Candidatus Omnitrophota</taxon>
        <taxon>Candidatus Abzuiibacterium</taxon>
    </lineage>
</organism>
<reference evidence="4 5" key="1">
    <citation type="submission" date="2017-09" db="EMBL/GenBank/DDBJ databases">
        <title>Depth-based differentiation of microbial function through sediment-hosted aquifers and enrichment of novel symbionts in the deep terrestrial subsurface.</title>
        <authorList>
            <person name="Probst A.J."/>
            <person name="Ladd B."/>
            <person name="Jarett J.K."/>
            <person name="Geller-Mcgrath D.E."/>
            <person name="Sieber C.M."/>
            <person name="Emerson J.B."/>
            <person name="Anantharaman K."/>
            <person name="Thomas B.C."/>
            <person name="Malmstrom R."/>
            <person name="Stieglmeier M."/>
            <person name="Klingl A."/>
            <person name="Woyke T."/>
            <person name="Ryan C.M."/>
            <person name="Banfield J.F."/>
        </authorList>
    </citation>
    <scope>NUCLEOTIDE SEQUENCE [LARGE SCALE GENOMIC DNA]</scope>
    <source>
        <strain evidence="4">CG11_big_fil_rev_8_21_14_0_20_45_26</strain>
    </source>
</reference>
<dbReference type="InterPro" id="IPR026875">
    <property type="entry name" value="PHydrolase_assoc_dom"/>
</dbReference>
<dbReference type="AlphaFoldDB" id="A0A2H0LRI1"/>
<dbReference type="EMBL" id="PCVY01000047">
    <property type="protein sequence ID" value="PIQ86274.1"/>
    <property type="molecule type" value="Genomic_DNA"/>
</dbReference>
<dbReference type="InterPro" id="IPR006261">
    <property type="entry name" value="dGTPase"/>
</dbReference>
<feature type="domain" description="HD" evidence="3">
    <location>
        <begin position="77"/>
        <end position="192"/>
    </location>
</feature>
<accession>A0A2H0LRI1</accession>
<dbReference type="Proteomes" id="UP000230859">
    <property type="component" value="Unassembled WGS sequence"/>
</dbReference>
<evidence type="ECO:0000259" key="3">
    <source>
        <dbReference type="PROSITE" id="PS51831"/>
    </source>
</evidence>
<comment type="similarity">
    <text evidence="2">Belongs to the dGTPase family. Type 2 subfamily.</text>
</comment>
<dbReference type="PANTHER" id="PTHR35795:SF1">
    <property type="entry name" value="BIS(5'-NUCLEOSYL)-TETRAPHOSPHATASE, SYMMETRICAL"/>
    <property type="match status" value="1"/>
</dbReference>
<dbReference type="PROSITE" id="PS51831">
    <property type="entry name" value="HD"/>
    <property type="match status" value="1"/>
</dbReference>
<dbReference type="NCBIfam" id="NF002326">
    <property type="entry name" value="PRK01286.1-1"/>
    <property type="match status" value="1"/>
</dbReference>